<accession>A0A0M0LRM5</accession>
<comment type="caution">
    <text evidence="3">The sequence shown here is derived from an EMBL/GenBank/DDBJ whole genome shotgun (WGS) entry which is preliminary data.</text>
</comment>
<evidence type="ECO:0000313" key="4">
    <source>
        <dbReference type="Proteomes" id="UP000037460"/>
    </source>
</evidence>
<feature type="region of interest" description="Disordered" evidence="2">
    <location>
        <begin position="1"/>
        <end position="49"/>
    </location>
</feature>
<organism evidence="3 4">
    <name type="scientific">Chrysochromulina tobinii</name>
    <dbReference type="NCBI Taxonomy" id="1460289"/>
    <lineage>
        <taxon>Eukaryota</taxon>
        <taxon>Haptista</taxon>
        <taxon>Haptophyta</taxon>
        <taxon>Prymnesiophyceae</taxon>
        <taxon>Prymnesiales</taxon>
        <taxon>Chrysochromulinaceae</taxon>
        <taxon>Chrysochromulina</taxon>
    </lineage>
</organism>
<feature type="coiled-coil region" evidence="1">
    <location>
        <begin position="139"/>
        <end position="166"/>
    </location>
</feature>
<dbReference type="EMBL" id="JWZX01000249">
    <property type="protein sequence ID" value="KOO53393.1"/>
    <property type="molecule type" value="Genomic_DNA"/>
</dbReference>
<reference evidence="4" key="1">
    <citation type="journal article" date="2015" name="PLoS Genet.">
        <title>Genome Sequence and Transcriptome Analyses of Chrysochromulina tobin: Metabolic Tools for Enhanced Algal Fitness in the Prominent Order Prymnesiales (Haptophyceae).</title>
        <authorList>
            <person name="Hovde B.T."/>
            <person name="Deodato C.R."/>
            <person name="Hunsperger H.M."/>
            <person name="Ryken S.A."/>
            <person name="Yost W."/>
            <person name="Jha R.K."/>
            <person name="Patterson J."/>
            <person name="Monnat R.J. Jr."/>
            <person name="Barlow S.B."/>
            <person name="Starkenburg S.R."/>
            <person name="Cattolico R.A."/>
        </authorList>
    </citation>
    <scope>NUCLEOTIDE SEQUENCE</scope>
    <source>
        <strain evidence="4">CCMP291</strain>
    </source>
</reference>
<evidence type="ECO:0000256" key="1">
    <source>
        <dbReference type="SAM" id="Coils"/>
    </source>
</evidence>
<evidence type="ECO:0000313" key="3">
    <source>
        <dbReference type="EMBL" id="KOO53393.1"/>
    </source>
</evidence>
<keyword evidence="4" id="KW-1185">Reference proteome</keyword>
<dbReference type="AlphaFoldDB" id="A0A0M0LRM5"/>
<name>A0A0M0LRM5_9EUKA</name>
<dbReference type="Proteomes" id="UP000037460">
    <property type="component" value="Unassembled WGS sequence"/>
</dbReference>
<keyword evidence="1" id="KW-0175">Coiled coil</keyword>
<feature type="non-terminal residue" evidence="3">
    <location>
        <position position="166"/>
    </location>
</feature>
<protein>
    <submittedName>
        <fullName evidence="3">Uncharacterized protein</fullName>
    </submittedName>
</protein>
<proteinExistence type="predicted"/>
<feature type="compositionally biased region" description="Polar residues" evidence="2">
    <location>
        <begin position="24"/>
        <end position="41"/>
    </location>
</feature>
<sequence length="166" mass="19354">MNVATPGKDAPNLDKTAPKRALFSSPSAVAHNKTNISTPTTTDKHNTRESKNLMDNRHMQLADNEQMGDVCKQLRFIFIEKAHASEDAVNDMRKQMTEMQTRQKAELEMLTRQREEMHTRQMAEMKMLKTIIEQQWTIIEQQQTILRKLQQTINNLMQAVKRMMLQ</sequence>
<gene>
    <name evidence="3" type="ORF">Ctob_016376</name>
</gene>
<evidence type="ECO:0000256" key="2">
    <source>
        <dbReference type="SAM" id="MobiDB-lite"/>
    </source>
</evidence>